<dbReference type="InParanoid" id="A0A804MMW9"/>
<reference evidence="1" key="2">
    <citation type="submission" date="2019-07" db="EMBL/GenBank/DDBJ databases">
        <authorList>
            <person name="Seetharam A."/>
            <person name="Woodhouse M."/>
            <person name="Cannon E."/>
        </authorList>
    </citation>
    <scope>NUCLEOTIDE SEQUENCE [LARGE SCALE GENOMIC DNA]</scope>
    <source>
        <strain evidence="1">cv. B73</strain>
    </source>
</reference>
<accession>A0A804MMW9</accession>
<protein>
    <submittedName>
        <fullName evidence="1">Uncharacterized protein</fullName>
    </submittedName>
</protein>
<dbReference type="Proteomes" id="UP000007305">
    <property type="component" value="Chromosome 2"/>
</dbReference>
<evidence type="ECO:0000313" key="2">
    <source>
        <dbReference type="Proteomes" id="UP000007305"/>
    </source>
</evidence>
<organism evidence="1 2">
    <name type="scientific">Zea mays</name>
    <name type="common">Maize</name>
    <dbReference type="NCBI Taxonomy" id="4577"/>
    <lineage>
        <taxon>Eukaryota</taxon>
        <taxon>Viridiplantae</taxon>
        <taxon>Streptophyta</taxon>
        <taxon>Embryophyta</taxon>
        <taxon>Tracheophyta</taxon>
        <taxon>Spermatophyta</taxon>
        <taxon>Magnoliopsida</taxon>
        <taxon>Liliopsida</taxon>
        <taxon>Poales</taxon>
        <taxon>Poaceae</taxon>
        <taxon>PACMAD clade</taxon>
        <taxon>Panicoideae</taxon>
        <taxon>Andropogonodae</taxon>
        <taxon>Andropogoneae</taxon>
        <taxon>Tripsacinae</taxon>
        <taxon>Zea</taxon>
    </lineage>
</organism>
<reference evidence="1" key="3">
    <citation type="submission" date="2021-05" db="UniProtKB">
        <authorList>
            <consortium name="EnsemblPlants"/>
        </authorList>
    </citation>
    <scope>IDENTIFICATION</scope>
    <source>
        <strain evidence="1">cv. B73</strain>
    </source>
</reference>
<dbReference type="EnsemblPlants" id="Zm00001eb098470_T001">
    <property type="protein sequence ID" value="Zm00001eb098470_P001"/>
    <property type="gene ID" value="Zm00001eb098470"/>
</dbReference>
<gene>
    <name evidence="1" type="primary">LOC103647379</name>
</gene>
<dbReference type="GeneID" id="103647379"/>
<reference evidence="2" key="1">
    <citation type="submission" date="2015-12" db="EMBL/GenBank/DDBJ databases">
        <title>Update maize B73 reference genome by single molecule sequencing technologies.</title>
        <authorList>
            <consortium name="Maize Genome Sequencing Project"/>
            <person name="Ware D."/>
        </authorList>
    </citation>
    <scope>NUCLEOTIDE SEQUENCE [LARGE SCALE GENOMIC DNA]</scope>
    <source>
        <strain evidence="2">cv. B73</strain>
    </source>
</reference>
<dbReference type="Gramene" id="Zm00001eb098470_T001">
    <property type="protein sequence ID" value="Zm00001eb098470_P001"/>
    <property type="gene ID" value="Zm00001eb098470"/>
</dbReference>
<sequence>MLLGSVDASWASDGERHSCRHRRQLRHEQSDTIAVEAGGRLAACRQWWCPGSVCLYGPQDPGPSAPLKWIHHSLAAVLSAKDSSHSNSHSRMIFLGINFYGYDFLLSGGATPKLCVPSPGKP</sequence>
<keyword evidence="2" id="KW-1185">Reference proteome</keyword>
<dbReference type="Gene3D" id="3.20.20.80">
    <property type="entry name" value="Glycosidases"/>
    <property type="match status" value="1"/>
</dbReference>
<dbReference type="RefSeq" id="XP_020404084.1">
    <property type="nucleotide sequence ID" value="XM_020548495.2"/>
</dbReference>
<name>A0A804MMW9_MAIZE</name>
<evidence type="ECO:0000313" key="1">
    <source>
        <dbReference type="EnsemblPlants" id="Zm00001eb098470_P001"/>
    </source>
</evidence>
<proteinExistence type="predicted"/>
<dbReference type="KEGG" id="zma:103647379"/>
<dbReference type="OrthoDB" id="10254444at2759"/>
<dbReference type="AlphaFoldDB" id="A0A804MMW9"/>